<evidence type="ECO:0000313" key="2">
    <source>
        <dbReference type="Proteomes" id="UP000345637"/>
    </source>
</evidence>
<dbReference type="EMBL" id="CAADJE010000025">
    <property type="protein sequence ID" value="VFS76422.1"/>
    <property type="molecule type" value="Genomic_DNA"/>
</dbReference>
<protein>
    <submittedName>
        <fullName evidence="1">L-1,2-propanediol oxidoreductase</fullName>
    </submittedName>
</protein>
<reference evidence="1 2" key="1">
    <citation type="submission" date="2019-03" db="EMBL/GenBank/DDBJ databases">
        <authorList>
            <consortium name="Pathogen Informatics"/>
        </authorList>
    </citation>
    <scope>NUCLEOTIDE SEQUENCE [LARGE SCALE GENOMIC DNA]</scope>
    <source>
        <strain evidence="1 2">NCTC12998</strain>
    </source>
</reference>
<accession>A0A485BXH5</accession>
<gene>
    <name evidence="1" type="ORF">NCTC12998_04832</name>
</gene>
<sequence length="87" mass="9592">MFSLRRTVLIGSRDILHFCSFTYRQHDNGVFISGKQEGGGGTVSIPAVTIIDAEMVSSMPANLKAATGGNPRDTKLEEIKSRYREIF</sequence>
<name>A0A485BXH5_RAOPL</name>
<proteinExistence type="predicted"/>
<organism evidence="1 2">
    <name type="scientific">Raoultella planticola</name>
    <name type="common">Klebsiella planticola</name>
    <dbReference type="NCBI Taxonomy" id="575"/>
    <lineage>
        <taxon>Bacteria</taxon>
        <taxon>Pseudomonadati</taxon>
        <taxon>Pseudomonadota</taxon>
        <taxon>Gammaproteobacteria</taxon>
        <taxon>Enterobacterales</taxon>
        <taxon>Enterobacteriaceae</taxon>
        <taxon>Klebsiella/Raoultella group</taxon>
        <taxon>Raoultella</taxon>
    </lineage>
</organism>
<dbReference type="Proteomes" id="UP000345637">
    <property type="component" value="Unassembled WGS sequence"/>
</dbReference>
<evidence type="ECO:0000313" key="1">
    <source>
        <dbReference type="EMBL" id="VFS76422.1"/>
    </source>
</evidence>
<dbReference type="AlphaFoldDB" id="A0A485BXH5"/>